<dbReference type="Pfam" id="PF00440">
    <property type="entry name" value="TetR_N"/>
    <property type="match status" value="1"/>
</dbReference>
<dbReference type="OrthoDB" id="4541465at2"/>
<accession>A0A0G3G1Z6</accession>
<protein>
    <submittedName>
        <fullName evidence="6">TetR family transcriptional regulator</fullName>
    </submittedName>
</protein>
<evidence type="ECO:0000313" key="6">
    <source>
        <dbReference type="EMBL" id="AKJ94414.1"/>
    </source>
</evidence>
<dbReference type="RefSeq" id="WP_018167989.1">
    <property type="nucleotide sequence ID" value="NZ_CP011367.1"/>
</dbReference>
<name>A0A0G3G1Z6_9GAMM</name>
<dbReference type="InterPro" id="IPR009057">
    <property type="entry name" value="Homeodomain-like_sf"/>
</dbReference>
<dbReference type="GO" id="GO:0003677">
    <property type="term" value="F:DNA binding"/>
    <property type="evidence" value="ECO:0007669"/>
    <property type="project" value="UniProtKB-UniRule"/>
</dbReference>
<feature type="DNA-binding region" description="H-T-H motif" evidence="4">
    <location>
        <begin position="34"/>
        <end position="53"/>
    </location>
</feature>
<evidence type="ECO:0000256" key="4">
    <source>
        <dbReference type="PROSITE-ProRule" id="PRU00335"/>
    </source>
</evidence>
<dbReference type="PANTHER" id="PTHR47506">
    <property type="entry name" value="TRANSCRIPTIONAL REGULATORY PROTEIN"/>
    <property type="match status" value="1"/>
</dbReference>
<dbReference type="STRING" id="106634.TVD_03070"/>
<feature type="domain" description="HTH tetR-type" evidence="5">
    <location>
        <begin position="11"/>
        <end position="71"/>
    </location>
</feature>
<dbReference type="Pfam" id="PF16925">
    <property type="entry name" value="TetR_C_13"/>
    <property type="match status" value="1"/>
</dbReference>
<evidence type="ECO:0000259" key="5">
    <source>
        <dbReference type="PROSITE" id="PS50977"/>
    </source>
</evidence>
<dbReference type="InterPro" id="IPR036271">
    <property type="entry name" value="Tet_transcr_reg_TetR-rel_C_sf"/>
</dbReference>
<dbReference type="InterPro" id="IPR011075">
    <property type="entry name" value="TetR_C"/>
</dbReference>
<dbReference type="EMBL" id="CP011367">
    <property type="protein sequence ID" value="AKJ94414.1"/>
    <property type="molecule type" value="Genomic_DNA"/>
</dbReference>
<keyword evidence="7" id="KW-1185">Reference proteome</keyword>
<dbReference type="SUPFAM" id="SSF46689">
    <property type="entry name" value="Homeodomain-like"/>
    <property type="match status" value="1"/>
</dbReference>
<evidence type="ECO:0000256" key="1">
    <source>
        <dbReference type="ARBA" id="ARBA00023015"/>
    </source>
</evidence>
<evidence type="ECO:0000313" key="7">
    <source>
        <dbReference type="Proteomes" id="UP000064201"/>
    </source>
</evidence>
<dbReference type="Gene3D" id="1.10.357.10">
    <property type="entry name" value="Tetracycline Repressor, domain 2"/>
    <property type="match status" value="1"/>
</dbReference>
<dbReference type="Gene3D" id="1.10.10.60">
    <property type="entry name" value="Homeodomain-like"/>
    <property type="match status" value="1"/>
</dbReference>
<gene>
    <name evidence="6" type="ORF">TVD_03070</name>
</gene>
<organism evidence="6 7">
    <name type="scientific">Thioalkalivibrio versutus</name>
    <dbReference type="NCBI Taxonomy" id="106634"/>
    <lineage>
        <taxon>Bacteria</taxon>
        <taxon>Pseudomonadati</taxon>
        <taxon>Pseudomonadota</taxon>
        <taxon>Gammaproteobacteria</taxon>
        <taxon>Chromatiales</taxon>
        <taxon>Ectothiorhodospiraceae</taxon>
        <taxon>Thioalkalivibrio</taxon>
    </lineage>
</organism>
<keyword evidence="1" id="KW-0805">Transcription regulation</keyword>
<dbReference type="PRINTS" id="PR00455">
    <property type="entry name" value="HTHTETR"/>
</dbReference>
<keyword evidence="2 4" id="KW-0238">DNA-binding</keyword>
<sequence>MEAITPNDTRGASREALLQAARDLIVTRSYASVGIAEICAQAGVRKGSLYHFFPGKEALTLAMLDALYADFEREVLIPGLSGANGLRARIDAFVQAIHAFEARMQSESGQLPGCPFGNLAVEMGTHNPALRQAIRKHLDAVTAHFRAVLDAAVQNGELPPETDTAAAAEQWLALMEGILVMAKADQDPATILRLGPALGALLLNPTPEVHHER</sequence>
<dbReference type="InterPro" id="IPR001647">
    <property type="entry name" value="HTH_TetR"/>
</dbReference>
<dbReference type="Proteomes" id="UP000064201">
    <property type="component" value="Chromosome"/>
</dbReference>
<evidence type="ECO:0000256" key="2">
    <source>
        <dbReference type="ARBA" id="ARBA00023125"/>
    </source>
</evidence>
<evidence type="ECO:0000256" key="3">
    <source>
        <dbReference type="ARBA" id="ARBA00023163"/>
    </source>
</evidence>
<keyword evidence="3" id="KW-0804">Transcription</keyword>
<dbReference type="SUPFAM" id="SSF48498">
    <property type="entry name" value="Tetracyclin repressor-like, C-terminal domain"/>
    <property type="match status" value="1"/>
</dbReference>
<dbReference type="PATRIC" id="fig|106634.4.peg.627"/>
<dbReference type="KEGG" id="tvr:TVD_03070"/>
<dbReference type="PROSITE" id="PS50977">
    <property type="entry name" value="HTH_TETR_2"/>
    <property type="match status" value="1"/>
</dbReference>
<dbReference type="PANTHER" id="PTHR47506:SF1">
    <property type="entry name" value="HTH-TYPE TRANSCRIPTIONAL REGULATOR YJDC"/>
    <property type="match status" value="1"/>
</dbReference>
<proteinExistence type="predicted"/>
<dbReference type="AlphaFoldDB" id="A0A0G3G1Z6"/>
<reference evidence="6 7" key="1">
    <citation type="submission" date="2015-04" db="EMBL/GenBank/DDBJ databases">
        <title>Complete Sequence for the Genome of the Thioalkalivibrio versutus D301.</title>
        <authorList>
            <person name="Mu T."/>
            <person name="Zhou J."/>
            <person name="Xu X."/>
        </authorList>
    </citation>
    <scope>NUCLEOTIDE SEQUENCE [LARGE SCALE GENOMIC DNA]</scope>
    <source>
        <strain evidence="6 7">D301</strain>
    </source>
</reference>